<keyword evidence="2" id="KW-1185">Reference proteome</keyword>
<name>A0A7N0VA04_KALFE</name>
<proteinExistence type="predicted"/>
<dbReference type="EnsemblPlants" id="Kaladp0278s0043.1.v1.1">
    <property type="protein sequence ID" value="Kaladp0278s0043.1.v1.1.CDS.1"/>
    <property type="gene ID" value="Kaladp0278s0043.v1.1"/>
</dbReference>
<dbReference type="Proteomes" id="UP000594263">
    <property type="component" value="Unplaced"/>
</dbReference>
<dbReference type="Gramene" id="Kaladp0278s0043.1.v1.1">
    <property type="protein sequence ID" value="Kaladp0278s0043.1.v1.1.CDS.1"/>
    <property type="gene ID" value="Kaladp0278s0043.v1.1"/>
</dbReference>
<evidence type="ECO:0000313" key="1">
    <source>
        <dbReference type="EnsemblPlants" id="Kaladp0278s0043.1.v1.1.CDS.1"/>
    </source>
</evidence>
<accession>A0A7N0VA04</accession>
<reference evidence="1" key="1">
    <citation type="submission" date="2021-01" db="UniProtKB">
        <authorList>
            <consortium name="EnsemblPlants"/>
        </authorList>
    </citation>
    <scope>IDENTIFICATION</scope>
</reference>
<sequence>MGRNLFTSYIICNRLNLETFFEPIIHFIEIGKPRGLPLREPHRKENFISYSSNKNTQKLIAMGM</sequence>
<protein>
    <submittedName>
        <fullName evidence="1">Uncharacterized protein</fullName>
    </submittedName>
</protein>
<evidence type="ECO:0000313" key="2">
    <source>
        <dbReference type="Proteomes" id="UP000594263"/>
    </source>
</evidence>
<dbReference type="AlphaFoldDB" id="A0A7N0VA04"/>
<organism evidence="1 2">
    <name type="scientific">Kalanchoe fedtschenkoi</name>
    <name type="common">Lavender scallops</name>
    <name type="synonym">South American air plant</name>
    <dbReference type="NCBI Taxonomy" id="63787"/>
    <lineage>
        <taxon>Eukaryota</taxon>
        <taxon>Viridiplantae</taxon>
        <taxon>Streptophyta</taxon>
        <taxon>Embryophyta</taxon>
        <taxon>Tracheophyta</taxon>
        <taxon>Spermatophyta</taxon>
        <taxon>Magnoliopsida</taxon>
        <taxon>eudicotyledons</taxon>
        <taxon>Gunneridae</taxon>
        <taxon>Pentapetalae</taxon>
        <taxon>Saxifragales</taxon>
        <taxon>Crassulaceae</taxon>
        <taxon>Kalanchoe</taxon>
    </lineage>
</organism>